<organism evidence="2 3">
    <name type="scientific">Sphingomonas hylomeconis</name>
    <dbReference type="NCBI Taxonomy" id="1395958"/>
    <lineage>
        <taxon>Bacteria</taxon>
        <taxon>Pseudomonadati</taxon>
        <taxon>Pseudomonadota</taxon>
        <taxon>Alphaproteobacteria</taxon>
        <taxon>Sphingomonadales</taxon>
        <taxon>Sphingomonadaceae</taxon>
        <taxon>Sphingomonas</taxon>
    </lineage>
</organism>
<accession>A0ABV7SSA8</accession>
<evidence type="ECO:0000256" key="1">
    <source>
        <dbReference type="SAM" id="Phobius"/>
    </source>
</evidence>
<sequence length="107" mass="11392">MSFKDSWPAFCLMVFAVASGQIGRLGQKYERGAAIGVRQIVVELTMLPAFGSLGGAIAVEYRWPWWAVIASGICAGWGGFGTFRLLASVGRSALQQAMGAKAEPPLQ</sequence>
<keyword evidence="1" id="KW-0472">Membrane</keyword>
<reference evidence="3" key="1">
    <citation type="journal article" date="2019" name="Int. J. Syst. Evol. Microbiol.">
        <title>The Global Catalogue of Microorganisms (GCM) 10K type strain sequencing project: providing services to taxonomists for standard genome sequencing and annotation.</title>
        <authorList>
            <consortium name="The Broad Institute Genomics Platform"/>
            <consortium name="The Broad Institute Genome Sequencing Center for Infectious Disease"/>
            <person name="Wu L."/>
            <person name="Ma J."/>
        </authorList>
    </citation>
    <scope>NUCLEOTIDE SEQUENCE [LARGE SCALE GENOMIC DNA]</scope>
    <source>
        <strain evidence="3">KCTC 42739</strain>
    </source>
</reference>
<dbReference type="Proteomes" id="UP001595713">
    <property type="component" value="Unassembled WGS sequence"/>
</dbReference>
<gene>
    <name evidence="2" type="ORF">ACFONA_03105</name>
</gene>
<evidence type="ECO:0008006" key="4">
    <source>
        <dbReference type="Google" id="ProtNLM"/>
    </source>
</evidence>
<keyword evidence="1" id="KW-1133">Transmembrane helix</keyword>
<keyword evidence="1" id="KW-0812">Transmembrane</keyword>
<feature type="transmembrane region" description="Helical" evidence="1">
    <location>
        <begin position="65"/>
        <end position="86"/>
    </location>
</feature>
<evidence type="ECO:0000313" key="2">
    <source>
        <dbReference type="EMBL" id="MFC3579142.1"/>
    </source>
</evidence>
<proteinExistence type="predicted"/>
<dbReference type="EMBL" id="JBHRXP010000001">
    <property type="protein sequence ID" value="MFC3579142.1"/>
    <property type="molecule type" value="Genomic_DNA"/>
</dbReference>
<dbReference type="RefSeq" id="WP_261295904.1">
    <property type="nucleotide sequence ID" value="NZ_JANQBK010000023.1"/>
</dbReference>
<comment type="caution">
    <text evidence="2">The sequence shown here is derived from an EMBL/GenBank/DDBJ whole genome shotgun (WGS) entry which is preliminary data.</text>
</comment>
<name>A0ABV7SSA8_9SPHN</name>
<keyword evidence="3" id="KW-1185">Reference proteome</keyword>
<evidence type="ECO:0000313" key="3">
    <source>
        <dbReference type="Proteomes" id="UP001595713"/>
    </source>
</evidence>
<protein>
    <recommendedName>
        <fullName evidence="4">Holin</fullName>
    </recommendedName>
</protein>